<keyword evidence="3" id="KW-1185">Reference proteome</keyword>
<dbReference type="EMBL" id="VBWP01000001">
    <property type="protein sequence ID" value="TLG77092.1"/>
    <property type="molecule type" value="Genomic_DNA"/>
</dbReference>
<dbReference type="Proteomes" id="UP000306912">
    <property type="component" value="Unassembled WGS sequence"/>
</dbReference>
<evidence type="ECO:0000313" key="3">
    <source>
        <dbReference type="Proteomes" id="UP000306912"/>
    </source>
</evidence>
<dbReference type="CDD" id="cd00090">
    <property type="entry name" value="HTH_ARSR"/>
    <property type="match status" value="1"/>
</dbReference>
<dbReference type="RefSeq" id="WP_138189704.1">
    <property type="nucleotide sequence ID" value="NZ_VBWP01000001.1"/>
</dbReference>
<dbReference type="InterPro" id="IPR011991">
    <property type="entry name" value="ArsR-like_HTH"/>
</dbReference>
<feature type="domain" description="HTH arsR-type" evidence="1">
    <location>
        <begin position="242"/>
        <end position="335"/>
    </location>
</feature>
<dbReference type="InterPro" id="IPR036390">
    <property type="entry name" value="WH_DNA-bd_sf"/>
</dbReference>
<comment type="caution">
    <text evidence="2">The sequence shown here is derived from an EMBL/GenBank/DDBJ whole genome shotgun (WGS) entry which is preliminary data.</text>
</comment>
<protein>
    <submittedName>
        <fullName evidence="2">Winged helix-turn-helix transcriptional regulator</fullName>
    </submittedName>
</protein>
<name>A0A5R8QGJ4_9FIRM</name>
<evidence type="ECO:0000313" key="2">
    <source>
        <dbReference type="EMBL" id="TLG77092.1"/>
    </source>
</evidence>
<dbReference type="InterPro" id="IPR001845">
    <property type="entry name" value="HTH_ArsR_DNA-bd_dom"/>
</dbReference>
<dbReference type="InParanoid" id="A0A5R8QGJ4"/>
<dbReference type="AlphaFoldDB" id="A0A5R8QGJ4"/>
<dbReference type="OrthoDB" id="1644524at2"/>
<sequence length="335" mass="38389">MKLQYHQPHLEYETVQFLTKFYLAEKRSSPSNYTQDMSVLSQEIEQTILELGNQLKAILVKNTLIQNLFIEIKNYETIADILFFINYIDQKNENKDALFRMHIYEVLNGEEPSGAITPEVFFDVLHHSEIADEIKWKITDTHNNITMLSEKFISFLDELKPTVAEAISKYQPAATTHLHSWESLGDDNIVLDTIKETLHLDLSSTKTEPINFYPSIIGYHKISLVCGNLFIGLIFTSEFSFHSDFTLDELAKYLKFFGDSSKLAIIMHLKSGAKYGKELADLLQLTPATISYHINELVGSGMVFILPSANKRIYYELNTELMNAIVESLQEQIKA</sequence>
<dbReference type="SUPFAM" id="SSF46785">
    <property type="entry name" value="Winged helix' DNA-binding domain"/>
    <property type="match status" value="1"/>
</dbReference>
<dbReference type="Gene3D" id="1.10.10.10">
    <property type="entry name" value="Winged helix-like DNA-binding domain superfamily/Winged helix DNA-binding domain"/>
    <property type="match status" value="1"/>
</dbReference>
<proteinExistence type="predicted"/>
<organism evidence="2 3">
    <name type="scientific">Culicoidibacter larvae</name>
    <dbReference type="NCBI Taxonomy" id="2579976"/>
    <lineage>
        <taxon>Bacteria</taxon>
        <taxon>Bacillati</taxon>
        <taxon>Bacillota</taxon>
        <taxon>Culicoidibacteria</taxon>
        <taxon>Culicoidibacterales</taxon>
        <taxon>Culicoidibacteraceae</taxon>
        <taxon>Culicoidibacter</taxon>
    </lineage>
</organism>
<dbReference type="Pfam" id="PF01022">
    <property type="entry name" value="HTH_5"/>
    <property type="match status" value="1"/>
</dbReference>
<accession>A0A5R8QGJ4</accession>
<dbReference type="PROSITE" id="PS50987">
    <property type="entry name" value="HTH_ARSR_2"/>
    <property type="match status" value="1"/>
</dbReference>
<dbReference type="SMART" id="SM00418">
    <property type="entry name" value="HTH_ARSR"/>
    <property type="match status" value="1"/>
</dbReference>
<gene>
    <name evidence="2" type="ORF">FEZ08_00305</name>
</gene>
<dbReference type="InterPro" id="IPR036388">
    <property type="entry name" value="WH-like_DNA-bd_sf"/>
</dbReference>
<reference evidence="2 3" key="1">
    <citation type="submission" date="2019-05" db="EMBL/GenBank/DDBJ databases">
        <title>Culicoidintestinum kansasii gen. nov., sp. nov. from the gastrointestinal tract of the biting midge, Culicoides sonorensis.</title>
        <authorList>
            <person name="Neupane S."/>
            <person name="Ghosh A."/>
            <person name="Gunther S."/>
            <person name="Martin K."/>
            <person name="Zurek L."/>
        </authorList>
    </citation>
    <scope>NUCLEOTIDE SEQUENCE [LARGE SCALE GENOMIC DNA]</scope>
    <source>
        <strain evidence="2 3">CS-1</strain>
    </source>
</reference>
<evidence type="ECO:0000259" key="1">
    <source>
        <dbReference type="PROSITE" id="PS50987"/>
    </source>
</evidence>
<dbReference type="GO" id="GO:0003700">
    <property type="term" value="F:DNA-binding transcription factor activity"/>
    <property type="evidence" value="ECO:0007669"/>
    <property type="project" value="InterPro"/>
</dbReference>